<feature type="compositionally biased region" description="Polar residues" evidence="1">
    <location>
        <begin position="115"/>
        <end position="124"/>
    </location>
</feature>
<gene>
    <name evidence="2" type="ORF">DMC30DRAFT_205103</name>
</gene>
<evidence type="ECO:0000313" key="2">
    <source>
        <dbReference type="EMBL" id="TNY21309.1"/>
    </source>
</evidence>
<feature type="region of interest" description="Disordered" evidence="1">
    <location>
        <begin position="181"/>
        <end position="203"/>
    </location>
</feature>
<dbReference type="EMBL" id="SOZI01000046">
    <property type="protein sequence ID" value="TNY21309.1"/>
    <property type="molecule type" value="Genomic_DNA"/>
</dbReference>
<evidence type="ECO:0000313" key="3">
    <source>
        <dbReference type="Proteomes" id="UP000311382"/>
    </source>
</evidence>
<reference evidence="2 3" key="1">
    <citation type="submission" date="2019-03" db="EMBL/GenBank/DDBJ databases">
        <title>Rhodosporidium diobovatum UCD-FST 08-225 genome sequencing, assembly, and annotation.</title>
        <authorList>
            <person name="Fakankun I.U."/>
            <person name="Fristensky B."/>
            <person name="Levin D.B."/>
        </authorList>
    </citation>
    <scope>NUCLEOTIDE SEQUENCE [LARGE SCALE GENOMIC DNA]</scope>
    <source>
        <strain evidence="2 3">UCD-FST 08-225</strain>
    </source>
</reference>
<proteinExistence type="predicted"/>
<feature type="compositionally biased region" description="Low complexity" evidence="1">
    <location>
        <begin position="28"/>
        <end position="43"/>
    </location>
</feature>
<comment type="caution">
    <text evidence="2">The sequence shown here is derived from an EMBL/GenBank/DDBJ whole genome shotgun (WGS) entry which is preliminary data.</text>
</comment>
<keyword evidence="3" id="KW-1185">Reference proteome</keyword>
<name>A0A5C5FYI8_9BASI</name>
<feature type="region of interest" description="Disordered" evidence="1">
    <location>
        <begin position="107"/>
        <end position="149"/>
    </location>
</feature>
<feature type="region of interest" description="Disordered" evidence="1">
    <location>
        <begin position="1"/>
        <end position="79"/>
    </location>
</feature>
<evidence type="ECO:0000256" key="1">
    <source>
        <dbReference type="SAM" id="MobiDB-lite"/>
    </source>
</evidence>
<dbReference type="AlphaFoldDB" id="A0A5C5FYI8"/>
<organism evidence="2 3">
    <name type="scientific">Rhodotorula diobovata</name>
    <dbReference type="NCBI Taxonomy" id="5288"/>
    <lineage>
        <taxon>Eukaryota</taxon>
        <taxon>Fungi</taxon>
        <taxon>Dikarya</taxon>
        <taxon>Basidiomycota</taxon>
        <taxon>Pucciniomycotina</taxon>
        <taxon>Microbotryomycetes</taxon>
        <taxon>Sporidiobolales</taxon>
        <taxon>Sporidiobolaceae</taxon>
        <taxon>Rhodotorula</taxon>
    </lineage>
</organism>
<accession>A0A5C5FYI8</accession>
<sequence>MYEEQEEGGRDAAGGHQPAAREGGDVCSSPKLSPSLSLPTLIPARLSARATPQPDRSVPGPDPCPPPALPSFPAPAPQRRTLSSLLSQSPRRDEFYNLSSVLLPTLFPQGDHAETQTNTKNYSDPPSLRRRPWTEHPRPRTRRAPLTDPHSLFLPCRPGCITRRSNGPHSSIPRLFDAALSPCSTSSRQPPPPRPLAPAAGLDHHASKTQRLLLLLQSDLRARTQQPHSLQTAPRTPACLGCRALACSSARRVQPLLLGGLRTLLSPLCRAALRLPYPASSPPRSRSVSRTARARLAAPCRPRLCSVRL</sequence>
<protein>
    <submittedName>
        <fullName evidence="2">Uncharacterized protein</fullName>
    </submittedName>
</protein>
<feature type="compositionally biased region" description="Pro residues" evidence="1">
    <location>
        <begin position="60"/>
        <end position="76"/>
    </location>
</feature>
<dbReference type="Proteomes" id="UP000311382">
    <property type="component" value="Unassembled WGS sequence"/>
</dbReference>